<dbReference type="PANTHER" id="PTHR10963:SF60">
    <property type="entry name" value="GRAM-NEGATIVE BACTERIA-BINDING PROTEIN 1-RELATED"/>
    <property type="match status" value="1"/>
</dbReference>
<comment type="similarity">
    <text evidence="1">Belongs to the glycosyl hydrolase 16 family.</text>
</comment>
<evidence type="ECO:0000313" key="4">
    <source>
        <dbReference type="Proteomes" id="UP000019380"/>
    </source>
</evidence>
<protein>
    <submittedName>
        <fullName evidence="3">Beta-1,3(4)-glucanase</fullName>
        <ecNumber evidence="3">3.2.1.6</ecNumber>
    </submittedName>
</protein>
<evidence type="ECO:0000256" key="1">
    <source>
        <dbReference type="ARBA" id="ARBA00006865"/>
    </source>
</evidence>
<dbReference type="Gene3D" id="2.60.120.200">
    <property type="match status" value="1"/>
</dbReference>
<dbReference type="InterPro" id="IPR050546">
    <property type="entry name" value="Glycosyl_Hydrlase_16"/>
</dbReference>
<proteinExistence type="inferred from homology"/>
<dbReference type="Pfam" id="PF00722">
    <property type="entry name" value="Glyco_hydro_16"/>
    <property type="match status" value="1"/>
</dbReference>
<gene>
    <name evidence="3" type="ORF">BN890_52690</name>
</gene>
<dbReference type="InterPro" id="IPR013320">
    <property type="entry name" value="ConA-like_dom_sf"/>
</dbReference>
<name>D4VKF7_9BACE</name>
<dbReference type="EMBL" id="CBXG010000055">
    <property type="protein sequence ID" value="CDM07645.1"/>
    <property type="molecule type" value="Genomic_DNA"/>
</dbReference>
<dbReference type="PROSITE" id="PS51762">
    <property type="entry name" value="GH16_2"/>
    <property type="match status" value="1"/>
</dbReference>
<accession>D4VKF7</accession>
<reference evidence="3 4" key="1">
    <citation type="submission" date="2013-12" db="EMBL/GenBank/DDBJ databases">
        <title>Improved hybrid genome assemblies of Bacteroides xylanisolvens SD CC 1b and Bacteroides xylanisolvens SD CC 2a using Illumina and 454 Sequencing.</title>
        <authorList>
            <person name="Ramaraj T."/>
            <person name="Sundararajan A."/>
            <person name="Mudge J."/>
            <person name="Schilkey F.D."/>
            <person name="Delvecchio V."/>
            <person name="Donlon M."/>
            <person name="Ziemer C."/>
        </authorList>
    </citation>
    <scope>NUCLEOTIDE SEQUENCE [LARGE SCALE GENOMIC DNA]</scope>
</reference>
<feature type="domain" description="GH16" evidence="2">
    <location>
        <begin position="1"/>
        <end position="142"/>
    </location>
</feature>
<evidence type="ECO:0000259" key="2">
    <source>
        <dbReference type="PROSITE" id="PS51762"/>
    </source>
</evidence>
<dbReference type="AlphaFoldDB" id="D4VKF7"/>
<organism evidence="3 4">
    <name type="scientific">Bacteroides xylanisolvens SD CC 1b</name>
    <dbReference type="NCBI Taxonomy" id="702447"/>
    <lineage>
        <taxon>Bacteria</taxon>
        <taxon>Pseudomonadati</taxon>
        <taxon>Bacteroidota</taxon>
        <taxon>Bacteroidia</taxon>
        <taxon>Bacteroidales</taxon>
        <taxon>Bacteroidaceae</taxon>
        <taxon>Bacteroides</taxon>
    </lineage>
</organism>
<keyword evidence="3" id="KW-0378">Hydrolase</keyword>
<sequence length="142" mass="15915">MMGDNDKQWPACGEIDIMEMGEQSGMAAGDSEKQVNTAIHYGPSAAAHEQQYYKANVANSLQDGNYHTYSLDWDENNLTISVDNVKFHTFDISSNTYFHDNFYILFNLAVGGAFTGITDINKLTGLKDGQKVNMYIDWVKIL</sequence>
<dbReference type="GO" id="GO:0052861">
    <property type="term" value="F:endo-1,3(4)-beta-glucanase activity"/>
    <property type="evidence" value="ECO:0007669"/>
    <property type="project" value="UniProtKB-EC"/>
</dbReference>
<dbReference type="InterPro" id="IPR000757">
    <property type="entry name" value="Beta-glucanase-like"/>
</dbReference>
<dbReference type="SUPFAM" id="SSF49899">
    <property type="entry name" value="Concanavalin A-like lectins/glucanases"/>
    <property type="match status" value="1"/>
</dbReference>
<dbReference type="PANTHER" id="PTHR10963">
    <property type="entry name" value="GLYCOSYL HYDROLASE-RELATED"/>
    <property type="match status" value="1"/>
</dbReference>
<dbReference type="GO" id="GO:0005975">
    <property type="term" value="P:carbohydrate metabolic process"/>
    <property type="evidence" value="ECO:0007669"/>
    <property type="project" value="InterPro"/>
</dbReference>
<keyword evidence="3" id="KW-0326">Glycosidase</keyword>
<comment type="caution">
    <text evidence="3">The sequence shown here is derived from an EMBL/GenBank/DDBJ whole genome shotgun (WGS) entry which is preliminary data.</text>
</comment>
<evidence type="ECO:0000313" key="3">
    <source>
        <dbReference type="EMBL" id="CDM07645.1"/>
    </source>
</evidence>
<dbReference type="CDD" id="cd08023">
    <property type="entry name" value="GH16_laminarinase_like"/>
    <property type="match status" value="1"/>
</dbReference>
<dbReference type="EC" id="3.2.1.6" evidence="3"/>
<dbReference type="Proteomes" id="UP000019380">
    <property type="component" value="Unassembled WGS sequence"/>
</dbReference>